<evidence type="ECO:0000256" key="1">
    <source>
        <dbReference type="ARBA" id="ARBA00022603"/>
    </source>
</evidence>
<feature type="domain" description="Methyltransferase" evidence="3">
    <location>
        <begin position="62"/>
        <end position="156"/>
    </location>
</feature>
<protein>
    <submittedName>
        <fullName evidence="4">Class I SAM-dependent methyltransferase</fullName>
        <ecNumber evidence="4">2.1.-.-</ecNumber>
    </submittedName>
</protein>
<keyword evidence="5" id="KW-1185">Reference proteome</keyword>
<evidence type="ECO:0000256" key="2">
    <source>
        <dbReference type="ARBA" id="ARBA00022679"/>
    </source>
</evidence>
<dbReference type="EMBL" id="JBHSNW010000012">
    <property type="protein sequence ID" value="MFC5818175.1"/>
    <property type="molecule type" value="Genomic_DNA"/>
</dbReference>
<dbReference type="GO" id="GO:0032259">
    <property type="term" value="P:methylation"/>
    <property type="evidence" value="ECO:0007669"/>
    <property type="project" value="UniProtKB-KW"/>
</dbReference>
<dbReference type="EC" id="2.1.-.-" evidence="4"/>
<sequence>MSEALETSTNTSVETVIRITTQTYSQKAQEYATATGDYASYPGLEAEVLSFADMAPARLPLLDLGCGPGRDAHRIAALGRKVIAGDISLSMLRCARRRAEADNAPSVPYMAFDALRLPFRAGAVGGVWASGSLLHLPSSVIPRALSEILRVLAPGGVAAISMQSGTGEGWRDGGTLNGRRWFTFVQPEHFSSAMSCLGFDDVRVRRTGRHNWFIAWGRSA</sequence>
<comment type="caution">
    <text evidence="4">The sequence shown here is derived from an EMBL/GenBank/DDBJ whole genome shotgun (WGS) entry which is preliminary data.</text>
</comment>
<gene>
    <name evidence="4" type="ORF">ACFPUY_23985</name>
</gene>
<dbReference type="Proteomes" id="UP001596096">
    <property type="component" value="Unassembled WGS sequence"/>
</dbReference>
<dbReference type="CDD" id="cd02440">
    <property type="entry name" value="AdoMet_MTases"/>
    <property type="match status" value="1"/>
</dbReference>
<dbReference type="PANTHER" id="PTHR43861:SF1">
    <property type="entry name" value="TRANS-ACONITATE 2-METHYLTRANSFERASE"/>
    <property type="match status" value="1"/>
</dbReference>
<evidence type="ECO:0000259" key="3">
    <source>
        <dbReference type="Pfam" id="PF13649"/>
    </source>
</evidence>
<dbReference type="GO" id="GO:0008168">
    <property type="term" value="F:methyltransferase activity"/>
    <property type="evidence" value="ECO:0007669"/>
    <property type="project" value="UniProtKB-KW"/>
</dbReference>
<organism evidence="4 5">
    <name type="scientific">Nonomuraea harbinensis</name>
    <dbReference type="NCBI Taxonomy" id="1286938"/>
    <lineage>
        <taxon>Bacteria</taxon>
        <taxon>Bacillati</taxon>
        <taxon>Actinomycetota</taxon>
        <taxon>Actinomycetes</taxon>
        <taxon>Streptosporangiales</taxon>
        <taxon>Streptosporangiaceae</taxon>
        <taxon>Nonomuraea</taxon>
    </lineage>
</organism>
<evidence type="ECO:0000313" key="5">
    <source>
        <dbReference type="Proteomes" id="UP001596096"/>
    </source>
</evidence>
<evidence type="ECO:0000313" key="4">
    <source>
        <dbReference type="EMBL" id="MFC5818175.1"/>
    </source>
</evidence>
<dbReference type="RefSeq" id="WP_219546010.1">
    <property type="nucleotide sequence ID" value="NZ_JAHKRN010000020.1"/>
</dbReference>
<keyword evidence="1 4" id="KW-0489">Methyltransferase</keyword>
<name>A0ABW1BZJ5_9ACTN</name>
<reference evidence="5" key="1">
    <citation type="journal article" date="2019" name="Int. J. Syst. Evol. Microbiol.">
        <title>The Global Catalogue of Microorganisms (GCM) 10K type strain sequencing project: providing services to taxonomists for standard genome sequencing and annotation.</title>
        <authorList>
            <consortium name="The Broad Institute Genomics Platform"/>
            <consortium name="The Broad Institute Genome Sequencing Center for Infectious Disease"/>
            <person name="Wu L."/>
            <person name="Ma J."/>
        </authorList>
    </citation>
    <scope>NUCLEOTIDE SEQUENCE [LARGE SCALE GENOMIC DNA]</scope>
    <source>
        <strain evidence="5">CGMCC 4.7106</strain>
    </source>
</reference>
<dbReference type="PANTHER" id="PTHR43861">
    <property type="entry name" value="TRANS-ACONITATE 2-METHYLTRANSFERASE-RELATED"/>
    <property type="match status" value="1"/>
</dbReference>
<proteinExistence type="predicted"/>
<keyword evidence="2 4" id="KW-0808">Transferase</keyword>
<accession>A0ABW1BZJ5</accession>
<dbReference type="Pfam" id="PF13649">
    <property type="entry name" value="Methyltransf_25"/>
    <property type="match status" value="1"/>
</dbReference>
<dbReference type="InterPro" id="IPR041698">
    <property type="entry name" value="Methyltransf_25"/>
</dbReference>